<evidence type="ECO:0000256" key="1">
    <source>
        <dbReference type="SAM" id="Phobius"/>
    </source>
</evidence>
<evidence type="ECO:0000313" key="2">
    <source>
        <dbReference type="EMBL" id="ABF40584.1"/>
    </source>
</evidence>
<keyword evidence="1" id="KW-0812">Transmembrane</keyword>
<dbReference type="HOGENOM" id="CLU_2409423_0_0_0"/>
<sequence>MSTMMILLIAWAGLTTILVLLLIYRSTLTLHEDDQIFLSDSDAHLQREQEELSVKVNRLTPFVRLLGAASTLLILFIAGLALYQQLNKTGLE</sequence>
<keyword evidence="1" id="KW-0472">Membrane</keyword>
<feature type="transmembrane region" description="Helical" evidence="1">
    <location>
        <begin position="62"/>
        <end position="83"/>
    </location>
</feature>
<name>Q1IRB6_KORVE</name>
<dbReference type="EnsemblBacteria" id="ABF40584">
    <property type="protein sequence ID" value="ABF40584"/>
    <property type="gene ID" value="Acid345_1582"/>
</dbReference>
<keyword evidence="3" id="KW-1185">Reference proteome</keyword>
<reference evidence="2 3" key="1">
    <citation type="journal article" date="2009" name="Appl. Environ. Microbiol.">
        <title>Three genomes from the phylum Acidobacteria provide insight into the lifestyles of these microorganisms in soils.</title>
        <authorList>
            <person name="Ward N.L."/>
            <person name="Challacombe J.F."/>
            <person name="Janssen P.H."/>
            <person name="Henrissat B."/>
            <person name="Coutinho P.M."/>
            <person name="Wu M."/>
            <person name="Xie G."/>
            <person name="Haft D.H."/>
            <person name="Sait M."/>
            <person name="Badger J."/>
            <person name="Barabote R.D."/>
            <person name="Bradley B."/>
            <person name="Brettin T.S."/>
            <person name="Brinkac L.M."/>
            <person name="Bruce D."/>
            <person name="Creasy T."/>
            <person name="Daugherty S.C."/>
            <person name="Davidsen T.M."/>
            <person name="DeBoy R.T."/>
            <person name="Detter J.C."/>
            <person name="Dodson R.J."/>
            <person name="Durkin A.S."/>
            <person name="Ganapathy A."/>
            <person name="Gwinn-Giglio M."/>
            <person name="Han C.S."/>
            <person name="Khouri H."/>
            <person name="Kiss H."/>
            <person name="Kothari S.P."/>
            <person name="Madupu R."/>
            <person name="Nelson K.E."/>
            <person name="Nelson W.C."/>
            <person name="Paulsen I."/>
            <person name="Penn K."/>
            <person name="Ren Q."/>
            <person name="Rosovitz M.J."/>
            <person name="Selengut J.D."/>
            <person name="Shrivastava S."/>
            <person name="Sullivan S.A."/>
            <person name="Tapia R."/>
            <person name="Thompson L.S."/>
            <person name="Watkins K.L."/>
            <person name="Yang Q."/>
            <person name="Yu C."/>
            <person name="Zafar N."/>
            <person name="Zhou L."/>
            <person name="Kuske C.R."/>
        </authorList>
    </citation>
    <scope>NUCLEOTIDE SEQUENCE [LARGE SCALE GENOMIC DNA]</scope>
    <source>
        <strain evidence="2 3">Ellin345</strain>
    </source>
</reference>
<dbReference type="eggNOG" id="ENOG50338CM">
    <property type="taxonomic scope" value="Bacteria"/>
</dbReference>
<protein>
    <submittedName>
        <fullName evidence="2">Uncharacterized protein</fullName>
    </submittedName>
</protein>
<proteinExistence type="predicted"/>
<accession>Q1IRB6</accession>
<organism evidence="2 3">
    <name type="scientific">Koribacter versatilis (strain Ellin345)</name>
    <dbReference type="NCBI Taxonomy" id="204669"/>
    <lineage>
        <taxon>Bacteria</taxon>
        <taxon>Pseudomonadati</taxon>
        <taxon>Acidobacteriota</taxon>
        <taxon>Terriglobia</taxon>
        <taxon>Terriglobales</taxon>
        <taxon>Candidatus Korobacteraceae</taxon>
        <taxon>Candidatus Korobacter</taxon>
    </lineage>
</organism>
<dbReference type="KEGG" id="aba:Acid345_1582"/>
<dbReference type="AlphaFoldDB" id="Q1IRB6"/>
<dbReference type="Proteomes" id="UP000002432">
    <property type="component" value="Chromosome"/>
</dbReference>
<evidence type="ECO:0000313" key="3">
    <source>
        <dbReference type="Proteomes" id="UP000002432"/>
    </source>
</evidence>
<dbReference type="RefSeq" id="WP_011522386.1">
    <property type="nucleotide sequence ID" value="NC_008009.1"/>
</dbReference>
<dbReference type="EMBL" id="CP000360">
    <property type="protein sequence ID" value="ABF40584.1"/>
    <property type="molecule type" value="Genomic_DNA"/>
</dbReference>
<keyword evidence="1" id="KW-1133">Transmembrane helix</keyword>
<gene>
    <name evidence="2" type="ordered locus">Acid345_1582</name>
</gene>
<dbReference type="OrthoDB" id="121416at2"/>